<gene>
    <name evidence="1" type="ORF">LILPAPAWES_45</name>
</gene>
<dbReference type="Pfam" id="PF25675">
    <property type="entry name" value="Phage_nozzle"/>
    <property type="match status" value="1"/>
</dbReference>
<evidence type="ECO:0000313" key="1">
    <source>
        <dbReference type="EMBL" id="UGO47574.1"/>
    </source>
</evidence>
<name>A0AAE8YNX4_9CAUD</name>
<dbReference type="Proteomes" id="UP000827755">
    <property type="component" value="Segment"/>
</dbReference>
<evidence type="ECO:0000313" key="2">
    <source>
        <dbReference type="Proteomes" id="UP000827755"/>
    </source>
</evidence>
<sequence>MSLISQSIKNLKGGISQQPDILRFPDQGAAQVNGWSSETEGLQKRPPLVFVKQLGGKNYLGADPLVHYINRSDDEKYLVAFSGTGVKVFDLNGKEYSVDNNTASYIRTSNPKDDLRMVTVADYTFIVNRNIAVQNRPDRSTGGNFNPKNDCLIAVRGSQYGRTIKVTINGVDRANFTLHDGAEAWQGRTISTDKVIRYIVDQMTTGKTTTGNGSLPGLGNYGVYDYVPTTPMPSGWTVQAMDGFVYVKAPAGQSIDSITTTDGYSDQLVYPVTHYVQTTTKLPLNAPDGYYVKVVGEAEGTADQYYLRFDKDARVWREAIGWNALLGFNRATMPHALIRKADGNFEVKQLDWADKEAGDDDTNPDVSLVGSRISDVFFFRNRLGFVSGENIVMSRTGRYFKLYPASVAAVSDDDPIDIAVSYNRVVDLQFAVPFTEELLLWANGAQFILSASGILSSKTVELNLATQFSVHTGARPFGIGRNVYYASPRATFTSINRYFTVQDVSAVKDSQNMTAHTPNYIPNGVFNIGGSSTENYLSVITSGAPSRVYLFKFMYDNGDPIQQSWSHWDFGANAIVRAFTVDDSCVNLVLENGISTFMAKVEFTRHTIDLPDEPYRAYFDMKRRYVIPAGTYNIDTNLTTINLKTIYQADFNQGEVAVLEVDGKITLHHPLGDNWSQNGNIELNGNMEGQTIFLGFTYKFVYEFSKFLIKKDASDGSTATEDIGRLQLRRAWVNYENSGAFVINVDNGSQMYSYEMAGSRLGTPNLRIGRLHVGTGQFKFPIAGNSLNQTVTIISDNTTPLNIIGCGWEGNYIRRSSGM</sequence>
<organism evidence="1 2">
    <name type="scientific">Morganella phage vB_MmoP_Lilpapawes</name>
    <dbReference type="NCBI Taxonomy" id="2894803"/>
    <lineage>
        <taxon>Viruses</taxon>
        <taxon>Duplodnaviria</taxon>
        <taxon>Heunggongvirae</taxon>
        <taxon>Uroviricota</taxon>
        <taxon>Caudoviricetes</taxon>
        <taxon>Autographivirales</taxon>
        <taxon>Autotranscriptaviridae</taxon>
        <taxon>Studiervirinae</taxon>
        <taxon>Minipunavirus</taxon>
        <taxon>Minipunavirus lilpapawes</taxon>
    </lineage>
</organism>
<reference evidence="1" key="1">
    <citation type="submission" date="2021-10" db="EMBL/GenBank/DDBJ databases">
        <authorList>
            <person name="Larson W."/>
            <person name="Thurgood T.L."/>
            <person name="Rodriguez A."/>
            <person name="Sharma R."/>
            <person name="Kruger J."/>
            <person name="Davis K."/>
            <person name="Findley J."/>
            <person name="Grose J.H."/>
        </authorList>
    </citation>
    <scope>NUCLEOTIDE SEQUENCE</scope>
</reference>
<dbReference type="InterPro" id="IPR058003">
    <property type="entry name" value="Phage_gp12"/>
</dbReference>
<accession>A0AAE8YNX4</accession>
<proteinExistence type="predicted"/>
<dbReference type="EMBL" id="OK499982">
    <property type="protein sequence ID" value="UGO47574.1"/>
    <property type="molecule type" value="Genomic_DNA"/>
</dbReference>
<protein>
    <submittedName>
        <fullName evidence="1">Tail tubular protein B</fullName>
    </submittedName>
</protein>
<keyword evidence="2" id="KW-1185">Reference proteome</keyword>